<feature type="domain" description="Porin" evidence="2">
    <location>
        <begin position="25"/>
        <end position="385"/>
    </location>
</feature>
<dbReference type="AlphaFoldDB" id="A0A0F3MEX9"/>
<name>A0A0F3MEX9_ORITS</name>
<feature type="chain" id="PRO_5042678258" evidence="1">
    <location>
        <begin position="30"/>
        <end position="426"/>
    </location>
</feature>
<evidence type="ECO:0000313" key="4">
    <source>
        <dbReference type="EMBL" id="SPR13206.1"/>
    </source>
</evidence>
<protein>
    <submittedName>
        <fullName evidence="3 4">Porin</fullName>
    </submittedName>
</protein>
<keyword evidence="1" id="KW-0732">Signal</keyword>
<dbReference type="InterPro" id="IPR023614">
    <property type="entry name" value="Porin_dom_sf"/>
</dbReference>
<dbReference type="InterPro" id="IPR033900">
    <property type="entry name" value="Gram_neg_porin_domain"/>
</dbReference>
<feature type="signal peptide" evidence="1">
    <location>
        <begin position="1"/>
        <end position="29"/>
    </location>
</feature>
<dbReference type="Gene3D" id="2.40.160.10">
    <property type="entry name" value="Porin"/>
    <property type="match status" value="1"/>
</dbReference>
<dbReference type="Pfam" id="PF13609">
    <property type="entry name" value="Porin_4"/>
    <property type="match status" value="1"/>
</dbReference>
<dbReference type="PATRIC" id="fig|1359184.3.peg.41"/>
<dbReference type="GO" id="GO:0015288">
    <property type="term" value="F:porin activity"/>
    <property type="evidence" value="ECO:0007669"/>
    <property type="project" value="InterPro"/>
</dbReference>
<dbReference type="Proteomes" id="UP000244959">
    <property type="component" value="Chromosome I"/>
</dbReference>
<reference evidence="6" key="2">
    <citation type="submission" date="2018-03" db="EMBL/GenBank/DDBJ databases">
        <authorList>
            <person name="Batty M. E."/>
            <person name="Batty M E."/>
        </authorList>
    </citation>
    <scope>NUCLEOTIDE SEQUENCE [LARGE SCALE GENOMIC DNA]</scope>
    <source>
        <strain evidence="6">Gilliam</strain>
    </source>
</reference>
<evidence type="ECO:0000313" key="6">
    <source>
        <dbReference type="Proteomes" id="UP000244959"/>
    </source>
</evidence>
<evidence type="ECO:0000259" key="2">
    <source>
        <dbReference type="Pfam" id="PF13609"/>
    </source>
</evidence>
<sequence>MRKFIKVNSIKLVNVLYLSSVFFVSNAFAEITHKFSGAFSFEAGAPYYHFEPHSDNVSAYRKNVGLYSEGNVSLSVQDELENISYGGKIVLHTTTKAKGAASLNGSRLFIKSKIGLMEFGSQHSIAKVMQISPKECGAMGTWSRYAKFPENYVFAASSSLPIEAFSTNAVGYSGTESVRKISYFTPEYHGLILGVSYIPDTSNSTGNVGDDTTTKAIVIKLPGCTNRYVQYRLVATDAWVGGINYKHNFQSGSSIKLGAVIEYGNALPMKVYNNPECKSEHKIDDVINVKDILAYSLGVSLSKENIHCGVSYSTWGDSFFSDEIVTKPKSDSWSIGIAYVEVPIGVSLEWSYNTYGDRNSRHAITFGSDYQLAEGLSAYFDLSYFIAKGSKVLLDNDPKKTQIASYDDQVKPFSGICGILGIKIKF</sequence>
<dbReference type="GO" id="GO:0016020">
    <property type="term" value="C:membrane"/>
    <property type="evidence" value="ECO:0007669"/>
    <property type="project" value="InterPro"/>
</dbReference>
<organism evidence="3 5">
    <name type="scientific">Orientia tsutsugamushi str. Gilliam</name>
    <dbReference type="NCBI Taxonomy" id="1359184"/>
    <lineage>
        <taxon>Bacteria</taxon>
        <taxon>Pseudomonadati</taxon>
        <taxon>Pseudomonadota</taxon>
        <taxon>Alphaproteobacteria</taxon>
        <taxon>Rickettsiales</taxon>
        <taxon>Rickettsiaceae</taxon>
        <taxon>Rickettsieae</taxon>
        <taxon>Orientia</taxon>
    </lineage>
</organism>
<evidence type="ECO:0000256" key="1">
    <source>
        <dbReference type="SAM" id="SignalP"/>
    </source>
</evidence>
<dbReference type="SUPFAM" id="SSF56935">
    <property type="entry name" value="Porins"/>
    <property type="match status" value="1"/>
</dbReference>
<gene>
    <name evidence="4" type="ORF">GILLIAM_02723</name>
    <name evidence="3" type="ORF">OTSGILL_0033</name>
</gene>
<reference evidence="4" key="3">
    <citation type="submission" date="2018-03" db="EMBL/GenBank/DDBJ databases">
        <authorList>
            <person name="Keele B.F."/>
        </authorList>
    </citation>
    <scope>NUCLEOTIDE SEQUENCE [LARGE SCALE GENOMIC DNA]</scope>
    <source>
        <strain evidence="4">Gilliam</strain>
    </source>
</reference>
<proteinExistence type="predicted"/>
<dbReference type="Proteomes" id="UP000033769">
    <property type="component" value="Unassembled WGS sequence"/>
</dbReference>
<accession>A0A0F3MEX9</accession>
<dbReference type="EMBL" id="LANO01000001">
    <property type="protein sequence ID" value="KJV54216.1"/>
    <property type="molecule type" value="Genomic_DNA"/>
</dbReference>
<dbReference type="RefSeq" id="WP_047220064.1">
    <property type="nucleotide sequence ID" value="NZ_LS398551.1"/>
</dbReference>
<dbReference type="EMBL" id="LS398551">
    <property type="protein sequence ID" value="SPR13206.1"/>
    <property type="molecule type" value="Genomic_DNA"/>
</dbReference>
<evidence type="ECO:0000313" key="3">
    <source>
        <dbReference type="EMBL" id="KJV54216.1"/>
    </source>
</evidence>
<reference evidence="3 5" key="1">
    <citation type="submission" date="2015-02" db="EMBL/GenBank/DDBJ databases">
        <title>Genome Sequencing of Rickettsiales.</title>
        <authorList>
            <person name="Daugherty S.C."/>
            <person name="Su Q."/>
            <person name="Abolude K."/>
            <person name="Beier-Sexton M."/>
            <person name="Carlyon J.A."/>
            <person name="Carter R."/>
            <person name="Day N.P."/>
            <person name="Dumler S.J."/>
            <person name="Dyachenko V."/>
            <person name="Godinez A."/>
            <person name="Kurtti T.J."/>
            <person name="Lichay M."/>
            <person name="Mullins K.E."/>
            <person name="Ott S."/>
            <person name="Pappas-Brown V."/>
            <person name="Paris D.H."/>
            <person name="Patel P."/>
            <person name="Richards A.L."/>
            <person name="Sadzewicz L."/>
            <person name="Sears K."/>
            <person name="Seidman D."/>
            <person name="Sengamalay N."/>
            <person name="Stenos J."/>
            <person name="Tallon L.J."/>
            <person name="Vincent G."/>
            <person name="Fraser C.M."/>
            <person name="Munderloh U."/>
            <person name="Dunning-Hotopp J.C."/>
        </authorList>
    </citation>
    <scope>NUCLEOTIDE SEQUENCE [LARGE SCALE GENOMIC DNA]</scope>
    <source>
        <strain evidence="3 5">Gilliam</strain>
    </source>
</reference>
<keyword evidence="6" id="KW-1185">Reference proteome</keyword>
<evidence type="ECO:0000313" key="5">
    <source>
        <dbReference type="Proteomes" id="UP000033769"/>
    </source>
</evidence>